<evidence type="ECO:0000313" key="1">
    <source>
        <dbReference type="EMBL" id="MFC5139882.1"/>
    </source>
</evidence>
<dbReference type="Pfam" id="PF20181">
    <property type="entry name" value="DUF6544"/>
    <property type="match status" value="1"/>
</dbReference>
<dbReference type="Proteomes" id="UP001596175">
    <property type="component" value="Unassembled WGS sequence"/>
</dbReference>
<proteinExistence type="predicted"/>
<dbReference type="EMBL" id="JBHSKG010000008">
    <property type="protein sequence ID" value="MFC5139882.1"/>
    <property type="molecule type" value="Genomic_DNA"/>
</dbReference>
<protein>
    <submittedName>
        <fullName evidence="1">DUF6544 family protein</fullName>
    </submittedName>
</protein>
<sequence>MTTEVSEVGRDIGGAALPAVATRYADRSVAPAARDVTGARLRTRGEVRLGRRWWPYRGHEVTLPQHGYFREMRVAGVLRVVDSWVAGTARRETTILGRHRRPALVGPDLARSDLAHAALSAMFVPSVLVPSDAVRWVPEGRDIATVAFAVAGAPASLRLTLHRSGLPRRIETTRWGDPGHTGLFREEPFGAEILEHRTFGGLTIPATGVLGWGPDSRGTTREVLRFQVTALEPIHGDGRDALDVGRGCFPPEAAEGD</sequence>
<comment type="caution">
    <text evidence="1">The sequence shown here is derived from an EMBL/GenBank/DDBJ whole genome shotgun (WGS) entry which is preliminary data.</text>
</comment>
<reference evidence="2" key="1">
    <citation type="journal article" date="2019" name="Int. J. Syst. Evol. Microbiol.">
        <title>The Global Catalogue of Microorganisms (GCM) 10K type strain sequencing project: providing services to taxonomists for standard genome sequencing and annotation.</title>
        <authorList>
            <consortium name="The Broad Institute Genomics Platform"/>
            <consortium name="The Broad Institute Genome Sequencing Center for Infectious Disease"/>
            <person name="Wu L."/>
            <person name="Ma J."/>
        </authorList>
    </citation>
    <scope>NUCLEOTIDE SEQUENCE [LARGE SCALE GENOMIC DNA]</scope>
    <source>
        <strain evidence="2">XZYJ18</strain>
    </source>
</reference>
<organism evidence="1 2">
    <name type="scientific">Actinomycetospora rhizophila</name>
    <dbReference type="NCBI Taxonomy" id="1416876"/>
    <lineage>
        <taxon>Bacteria</taxon>
        <taxon>Bacillati</taxon>
        <taxon>Actinomycetota</taxon>
        <taxon>Actinomycetes</taxon>
        <taxon>Pseudonocardiales</taxon>
        <taxon>Pseudonocardiaceae</taxon>
        <taxon>Actinomycetospora</taxon>
    </lineage>
</organism>
<accession>A0ABV9ZFI3</accession>
<gene>
    <name evidence="1" type="ORF">ACFPK1_16700</name>
</gene>
<name>A0ABV9ZFI3_9PSEU</name>
<dbReference type="InterPro" id="IPR046674">
    <property type="entry name" value="DUF6544"/>
</dbReference>
<evidence type="ECO:0000313" key="2">
    <source>
        <dbReference type="Proteomes" id="UP001596175"/>
    </source>
</evidence>
<keyword evidence="2" id="KW-1185">Reference proteome</keyword>
<dbReference type="RefSeq" id="WP_378022063.1">
    <property type="nucleotide sequence ID" value="NZ_JBHSKG010000008.1"/>
</dbReference>